<dbReference type="Proteomes" id="UP000429484">
    <property type="component" value="Unassembled WGS sequence"/>
</dbReference>
<proteinExistence type="inferred from homology"/>
<feature type="transmembrane region" description="Helical" evidence="8">
    <location>
        <begin position="225"/>
        <end position="248"/>
    </location>
</feature>
<evidence type="ECO:0000313" key="10">
    <source>
        <dbReference type="EMBL" id="MQW35081.1"/>
    </source>
</evidence>
<evidence type="ECO:0000256" key="4">
    <source>
        <dbReference type="ARBA" id="ARBA00022475"/>
    </source>
</evidence>
<dbReference type="InterPro" id="IPR000515">
    <property type="entry name" value="MetI-like"/>
</dbReference>
<name>A0AAW9TR55_RHIML</name>
<accession>A0AAW9TR55</accession>
<feature type="transmembrane region" description="Helical" evidence="8">
    <location>
        <begin position="268"/>
        <end position="289"/>
    </location>
</feature>
<gene>
    <name evidence="10" type="ORF">GHK53_20430</name>
</gene>
<keyword evidence="4" id="KW-1003">Cell membrane</keyword>
<feature type="transmembrane region" description="Helical" evidence="8">
    <location>
        <begin position="162"/>
        <end position="188"/>
    </location>
</feature>
<evidence type="ECO:0000256" key="5">
    <source>
        <dbReference type="ARBA" id="ARBA00022692"/>
    </source>
</evidence>
<evidence type="ECO:0000256" key="6">
    <source>
        <dbReference type="ARBA" id="ARBA00022989"/>
    </source>
</evidence>
<keyword evidence="7 8" id="KW-0472">Membrane</keyword>
<evidence type="ECO:0000256" key="7">
    <source>
        <dbReference type="ARBA" id="ARBA00023136"/>
    </source>
</evidence>
<keyword evidence="6 8" id="KW-1133">Transmembrane helix</keyword>
<dbReference type="CDD" id="cd06261">
    <property type="entry name" value="TM_PBP2"/>
    <property type="match status" value="1"/>
</dbReference>
<dbReference type="PANTHER" id="PTHR42929:SF1">
    <property type="entry name" value="INNER MEMBRANE ABC TRANSPORTER PERMEASE PROTEIN YDCU-RELATED"/>
    <property type="match status" value="1"/>
</dbReference>
<reference evidence="10 11" key="1">
    <citation type="journal article" date="2013" name="Genome Biol.">
        <title>Comparative genomics of the core and accessory genomes of 48 Sinorhizobium strains comprising five genospecies.</title>
        <authorList>
            <person name="Sugawara M."/>
            <person name="Epstein B."/>
            <person name="Badgley B.D."/>
            <person name="Unno T."/>
            <person name="Xu L."/>
            <person name="Reese J."/>
            <person name="Gyaneshwar P."/>
            <person name="Denny R."/>
            <person name="Mudge J."/>
            <person name="Bharti A.K."/>
            <person name="Farmer A.D."/>
            <person name="May G.D."/>
            <person name="Woodward J.E."/>
            <person name="Medigue C."/>
            <person name="Vallenet D."/>
            <person name="Lajus A."/>
            <person name="Rouy Z."/>
            <person name="Martinez-Vaz B."/>
            <person name="Tiffin P."/>
            <person name="Young N.D."/>
            <person name="Sadowsky M.J."/>
        </authorList>
    </citation>
    <scope>NUCLEOTIDE SEQUENCE [LARGE SCALE GENOMIC DNA]</scope>
    <source>
        <strain evidence="10 11">N6B1</strain>
    </source>
</reference>
<keyword evidence="3 8" id="KW-0813">Transport</keyword>
<feature type="domain" description="ABC transmembrane type-1" evidence="9">
    <location>
        <begin position="83"/>
        <end position="289"/>
    </location>
</feature>
<evidence type="ECO:0000256" key="2">
    <source>
        <dbReference type="ARBA" id="ARBA00007069"/>
    </source>
</evidence>
<evidence type="ECO:0000256" key="1">
    <source>
        <dbReference type="ARBA" id="ARBA00004651"/>
    </source>
</evidence>
<evidence type="ECO:0000313" key="11">
    <source>
        <dbReference type="Proteomes" id="UP000429484"/>
    </source>
</evidence>
<dbReference type="Pfam" id="PF00528">
    <property type="entry name" value="BPD_transp_1"/>
    <property type="match status" value="1"/>
</dbReference>
<dbReference type="PROSITE" id="PS50928">
    <property type="entry name" value="ABC_TM1"/>
    <property type="match status" value="1"/>
</dbReference>
<feature type="transmembrane region" description="Helical" evidence="8">
    <location>
        <begin position="32"/>
        <end position="56"/>
    </location>
</feature>
<sequence>MRDARSCRRRATYPTAALPRKGVEMFHNRAEALALALPAAVFAAVVFLAPVVILLAEGFRNVDGWSVSAYTGFLSDPLNRTVFLRTLRLGAAVTVVAAVIGYAAAFAIVNLPPKGKGRMIGLVVLPLMISPVARTYAWIVILGRTGIVNQALTSVGLTDEPVRFLFTETAVFVGLLQLFLPLMILALISALENMPKDAIPAARVLGANWFQVFWKVILPLTREGLVIGGTLVFTGSLTAYITPAILGGSKVLMLETLLYQRVTVANDFVSASVIAFILIVMSFAANLLLKRLATARSKR</sequence>
<evidence type="ECO:0000256" key="8">
    <source>
        <dbReference type="RuleBase" id="RU363032"/>
    </source>
</evidence>
<feature type="transmembrane region" description="Helical" evidence="8">
    <location>
        <begin position="87"/>
        <end position="108"/>
    </location>
</feature>
<feature type="transmembrane region" description="Helical" evidence="8">
    <location>
        <begin position="120"/>
        <end position="142"/>
    </location>
</feature>
<dbReference type="SUPFAM" id="SSF161098">
    <property type="entry name" value="MetI-like"/>
    <property type="match status" value="1"/>
</dbReference>
<dbReference type="Gene3D" id="1.10.3720.10">
    <property type="entry name" value="MetI-like"/>
    <property type="match status" value="1"/>
</dbReference>
<protein>
    <submittedName>
        <fullName evidence="10">ABC transporter permease subunit</fullName>
    </submittedName>
</protein>
<dbReference type="PANTHER" id="PTHR42929">
    <property type="entry name" value="INNER MEMBRANE ABC TRANSPORTER PERMEASE PROTEIN YDCU-RELATED-RELATED"/>
    <property type="match status" value="1"/>
</dbReference>
<keyword evidence="5 8" id="KW-0812">Transmembrane</keyword>
<dbReference type="GO" id="GO:0055085">
    <property type="term" value="P:transmembrane transport"/>
    <property type="evidence" value="ECO:0007669"/>
    <property type="project" value="InterPro"/>
</dbReference>
<evidence type="ECO:0000259" key="9">
    <source>
        <dbReference type="PROSITE" id="PS50928"/>
    </source>
</evidence>
<dbReference type="InterPro" id="IPR035906">
    <property type="entry name" value="MetI-like_sf"/>
</dbReference>
<organism evidence="10 11">
    <name type="scientific">Rhizobium meliloti</name>
    <name type="common">Ensifer meliloti</name>
    <name type="synonym">Sinorhizobium meliloti</name>
    <dbReference type="NCBI Taxonomy" id="382"/>
    <lineage>
        <taxon>Bacteria</taxon>
        <taxon>Pseudomonadati</taxon>
        <taxon>Pseudomonadota</taxon>
        <taxon>Alphaproteobacteria</taxon>
        <taxon>Hyphomicrobiales</taxon>
        <taxon>Rhizobiaceae</taxon>
        <taxon>Sinorhizobium/Ensifer group</taxon>
        <taxon>Sinorhizobium</taxon>
    </lineage>
</organism>
<comment type="subcellular location">
    <subcellularLocation>
        <location evidence="1 8">Cell membrane</location>
        <topology evidence="1 8">Multi-pass membrane protein</topology>
    </subcellularLocation>
</comment>
<dbReference type="AlphaFoldDB" id="A0AAW9TR55"/>
<comment type="caution">
    <text evidence="10">The sequence shown here is derived from an EMBL/GenBank/DDBJ whole genome shotgun (WGS) entry which is preliminary data.</text>
</comment>
<evidence type="ECO:0000256" key="3">
    <source>
        <dbReference type="ARBA" id="ARBA00022448"/>
    </source>
</evidence>
<dbReference type="GO" id="GO:0005886">
    <property type="term" value="C:plasma membrane"/>
    <property type="evidence" value="ECO:0007669"/>
    <property type="project" value="UniProtKB-SubCell"/>
</dbReference>
<comment type="similarity">
    <text evidence="2">Belongs to the binding-protein-dependent transport system permease family. CysTW subfamily.</text>
</comment>
<dbReference type="EMBL" id="WISR01000164">
    <property type="protein sequence ID" value="MQW35081.1"/>
    <property type="molecule type" value="Genomic_DNA"/>
</dbReference>